<dbReference type="PROSITE" id="PS00292">
    <property type="entry name" value="CYCLINS"/>
    <property type="match status" value="1"/>
</dbReference>
<feature type="domain" description="Cyclin-like" evidence="6">
    <location>
        <begin position="528"/>
        <end position="609"/>
    </location>
</feature>
<evidence type="ECO:0000313" key="9">
    <source>
        <dbReference type="Proteomes" id="UP000308768"/>
    </source>
</evidence>
<proteinExistence type="inferred from homology"/>
<reference evidence="8 9" key="1">
    <citation type="submission" date="2017-03" db="EMBL/GenBank/DDBJ databases">
        <title>Genomes of endolithic fungi from Antarctica.</title>
        <authorList>
            <person name="Coleine C."/>
            <person name="Masonjones S."/>
            <person name="Stajich J.E."/>
        </authorList>
    </citation>
    <scope>NUCLEOTIDE SEQUENCE [LARGE SCALE GENOMIC DNA]</scope>
    <source>
        <strain evidence="8 9">CCFEE 5187</strain>
    </source>
</reference>
<evidence type="ECO:0000259" key="7">
    <source>
        <dbReference type="SMART" id="SM01332"/>
    </source>
</evidence>
<feature type="region of interest" description="Disordered" evidence="5">
    <location>
        <begin position="647"/>
        <end position="668"/>
    </location>
</feature>
<dbReference type="CDD" id="cd20512">
    <property type="entry name" value="CYCLIN_CLBs_yeast_rpt2"/>
    <property type="match status" value="1"/>
</dbReference>
<evidence type="ECO:0000256" key="4">
    <source>
        <dbReference type="RuleBase" id="RU000383"/>
    </source>
</evidence>
<dbReference type="SMART" id="SM01332">
    <property type="entry name" value="Cyclin_C"/>
    <property type="match status" value="1"/>
</dbReference>
<evidence type="ECO:0000313" key="8">
    <source>
        <dbReference type="EMBL" id="TKA59482.1"/>
    </source>
</evidence>
<dbReference type="SMART" id="SM00385">
    <property type="entry name" value="CYCLIN"/>
    <property type="match status" value="2"/>
</dbReference>
<dbReference type="SUPFAM" id="SSF47954">
    <property type="entry name" value="Cyclin-like"/>
    <property type="match status" value="2"/>
</dbReference>
<dbReference type="AlphaFoldDB" id="A0A4U0WAH5"/>
<dbReference type="InterPro" id="IPR013763">
    <property type="entry name" value="Cyclin-like_dom"/>
</dbReference>
<comment type="caution">
    <text evidence="8">The sequence shown here is derived from an EMBL/GenBank/DDBJ whole genome shotgun (WGS) entry which is preliminary data.</text>
</comment>
<keyword evidence="9" id="KW-1185">Reference proteome</keyword>
<dbReference type="InterPro" id="IPR036915">
    <property type="entry name" value="Cyclin-like_sf"/>
</dbReference>
<dbReference type="GO" id="GO:0051301">
    <property type="term" value="P:cell division"/>
    <property type="evidence" value="ECO:0007669"/>
    <property type="project" value="UniProtKB-KW"/>
</dbReference>
<dbReference type="Proteomes" id="UP000308768">
    <property type="component" value="Unassembled WGS sequence"/>
</dbReference>
<keyword evidence="3" id="KW-0131">Cell cycle</keyword>
<evidence type="ECO:0000256" key="2">
    <source>
        <dbReference type="ARBA" id="ARBA00023127"/>
    </source>
</evidence>
<feature type="domain" description="Cyclin C-terminal" evidence="7">
    <location>
        <begin position="524"/>
        <end position="639"/>
    </location>
</feature>
<keyword evidence="2 4" id="KW-0195">Cyclin</keyword>
<feature type="compositionally biased region" description="Polar residues" evidence="5">
    <location>
        <begin position="651"/>
        <end position="668"/>
    </location>
</feature>
<keyword evidence="1" id="KW-0132">Cell division</keyword>
<accession>A0A4U0WAH5</accession>
<evidence type="ECO:0000256" key="5">
    <source>
        <dbReference type="SAM" id="MobiDB-lite"/>
    </source>
</evidence>
<dbReference type="InterPro" id="IPR048258">
    <property type="entry name" value="Cyclins_cyclin-box"/>
</dbReference>
<dbReference type="OrthoDB" id="5590282at2759"/>
<gene>
    <name evidence="8" type="ORF">B0A49_12579</name>
</gene>
<dbReference type="InterPro" id="IPR004367">
    <property type="entry name" value="Cyclin_C-dom"/>
</dbReference>
<organism evidence="8 9">
    <name type="scientific">Cryomyces minteri</name>
    <dbReference type="NCBI Taxonomy" id="331657"/>
    <lineage>
        <taxon>Eukaryota</taxon>
        <taxon>Fungi</taxon>
        <taxon>Dikarya</taxon>
        <taxon>Ascomycota</taxon>
        <taxon>Pezizomycotina</taxon>
        <taxon>Dothideomycetes</taxon>
        <taxon>Dothideomycetes incertae sedis</taxon>
        <taxon>Cryomyces</taxon>
    </lineage>
</organism>
<feature type="domain" description="Cyclin-like" evidence="6">
    <location>
        <begin position="431"/>
        <end position="515"/>
    </location>
</feature>
<sequence length="668" mass="75210">MMDAKPQRPLRALRVRDENMVPSTTYGGKTIHQRNKSTPALSTLMQVGALKAATKRTAFADVSNTVRTVQAVKDDTAVSGKIALEKVSMVEVQEITKPAALSRPAQRPLSVAGVKAVLNNAATSTITSVVSREPIPQSISQPVNTRKVLSKRSTAVLKEAQPILKEPGSVQEQAVVLEDAPVTASVAPLSHNLPSTRRRSQTDVGHHVTAKDTVKASDVPVVGSVSKDIVFTEEERFTLQSQQAFSSNLVVPSFENTHEVLEQTNTQEDVPVTTQSGMEYLESLEQQARAMEHDRSVKLANQAHALSGQATEEYYEEEDDDDEYYYEDAYNTTARSLRFRGDNTTGGATMVLVPKVTARVERELAAAKQLVESSKTPEDIEDETWDTSMVAEYGDEIFQYMRTLEERMRPNPHYMSNQAEIQWSMRSVLMDWLVQVHHRFTLLPETLFLSVNYIDRFLSCKVVSLGKLQLVGATAIFVAAKYEEINCPSVQEIVYMVDNGYTVDEILKAERFMLSMLQFELGWPGPMSFLRRISKADDYDLETRTLAKYFLEITIMDERFVGCAPSFTAAGAHCLARLMLRKGDWTPAHVYYSEYTYSQLRQLLSVILECCEDPQKHHSAVFDKYSDKRYKKASIFVETEIKKGFRLPSTPRESTTGYREPSQSWRRK</sequence>
<dbReference type="Gene3D" id="1.10.472.10">
    <property type="entry name" value="Cyclin-like"/>
    <property type="match status" value="2"/>
</dbReference>
<name>A0A4U0WAH5_9PEZI</name>
<dbReference type="FunFam" id="1.10.472.10:FF:000001">
    <property type="entry name" value="G2/mitotic-specific cyclin"/>
    <property type="match status" value="1"/>
</dbReference>
<comment type="similarity">
    <text evidence="4">Belongs to the cyclin family.</text>
</comment>
<protein>
    <submittedName>
        <fullName evidence="8">Uncharacterized protein</fullName>
    </submittedName>
</protein>
<dbReference type="CDD" id="cd20568">
    <property type="entry name" value="CYCLIN_CLBs_yeast_rpt1"/>
    <property type="match status" value="1"/>
</dbReference>
<dbReference type="Pfam" id="PF02984">
    <property type="entry name" value="Cyclin_C"/>
    <property type="match status" value="1"/>
</dbReference>
<dbReference type="InterPro" id="IPR039361">
    <property type="entry name" value="Cyclin"/>
</dbReference>
<dbReference type="Pfam" id="PF00134">
    <property type="entry name" value="Cyclin_N"/>
    <property type="match status" value="1"/>
</dbReference>
<dbReference type="STRING" id="331657.A0A4U0WAH5"/>
<evidence type="ECO:0000256" key="1">
    <source>
        <dbReference type="ARBA" id="ARBA00022618"/>
    </source>
</evidence>
<dbReference type="InterPro" id="IPR006671">
    <property type="entry name" value="Cyclin_N"/>
</dbReference>
<dbReference type="EMBL" id="NAJN01001985">
    <property type="protein sequence ID" value="TKA59482.1"/>
    <property type="molecule type" value="Genomic_DNA"/>
</dbReference>
<dbReference type="PANTHER" id="PTHR10177">
    <property type="entry name" value="CYCLINS"/>
    <property type="match status" value="1"/>
</dbReference>
<evidence type="ECO:0000256" key="3">
    <source>
        <dbReference type="ARBA" id="ARBA00023306"/>
    </source>
</evidence>
<evidence type="ECO:0000259" key="6">
    <source>
        <dbReference type="SMART" id="SM00385"/>
    </source>
</evidence>